<sequence length="110" mass="12455">MAQAPSRCINHPERTAVARCKQCHKPLCEKCVKKMPGGVYCGDECFQNMNAFQNRVKQLEHQKKKGLNLGKWIPQAAILLLIVALLYYVFMVQGVRSVDGLINMVRNLIP</sequence>
<dbReference type="AlphaFoldDB" id="A0A3A4NSB6"/>
<name>A0A3A4NSB6_ABYX5</name>
<dbReference type="GO" id="GO:0008270">
    <property type="term" value="F:zinc ion binding"/>
    <property type="evidence" value="ECO:0007669"/>
    <property type="project" value="InterPro"/>
</dbReference>
<evidence type="ECO:0000313" key="4">
    <source>
        <dbReference type="Proteomes" id="UP000265882"/>
    </source>
</evidence>
<dbReference type="Pfam" id="PF00643">
    <property type="entry name" value="zf-B_box"/>
    <property type="match status" value="1"/>
</dbReference>
<reference evidence="3 4" key="1">
    <citation type="journal article" date="2017" name="ISME J.">
        <title>Energy and carbon metabolisms in a deep terrestrial subsurface fluid microbial community.</title>
        <authorList>
            <person name="Momper L."/>
            <person name="Jungbluth S.P."/>
            <person name="Lee M.D."/>
            <person name="Amend J.P."/>
        </authorList>
    </citation>
    <scope>NUCLEOTIDE SEQUENCE [LARGE SCALE GENOMIC DNA]</scope>
    <source>
        <strain evidence="3">SURF_5</strain>
    </source>
</reference>
<evidence type="ECO:0000313" key="3">
    <source>
        <dbReference type="EMBL" id="RJP21932.1"/>
    </source>
</evidence>
<protein>
    <recommendedName>
        <fullName evidence="2">B box-type domain-containing protein</fullName>
    </recommendedName>
</protein>
<dbReference type="Proteomes" id="UP000265882">
    <property type="component" value="Unassembled WGS sequence"/>
</dbReference>
<accession>A0A3A4NSB6</accession>
<evidence type="ECO:0000259" key="2">
    <source>
        <dbReference type="Pfam" id="PF00643"/>
    </source>
</evidence>
<proteinExistence type="predicted"/>
<comment type="caution">
    <text evidence="3">The sequence shown here is derived from an EMBL/GenBank/DDBJ whole genome shotgun (WGS) entry which is preliminary data.</text>
</comment>
<feature type="transmembrane region" description="Helical" evidence="1">
    <location>
        <begin position="72"/>
        <end position="90"/>
    </location>
</feature>
<organism evidence="3 4">
    <name type="scientific">Abyssobacteria bacterium (strain SURF_5)</name>
    <dbReference type="NCBI Taxonomy" id="2093360"/>
    <lineage>
        <taxon>Bacteria</taxon>
        <taxon>Pseudomonadati</taxon>
        <taxon>Candidatus Hydrogenedentota</taxon>
        <taxon>Candidatus Abyssobacteria</taxon>
    </lineage>
</organism>
<dbReference type="EMBL" id="QZKU01000063">
    <property type="protein sequence ID" value="RJP21932.1"/>
    <property type="molecule type" value="Genomic_DNA"/>
</dbReference>
<gene>
    <name evidence="3" type="ORF">C4520_09035</name>
</gene>
<keyword evidence="1" id="KW-1133">Transmembrane helix</keyword>
<keyword evidence="1" id="KW-0812">Transmembrane</keyword>
<feature type="domain" description="B box-type" evidence="2">
    <location>
        <begin position="5"/>
        <end position="33"/>
    </location>
</feature>
<dbReference type="InterPro" id="IPR000315">
    <property type="entry name" value="Znf_B-box"/>
</dbReference>
<evidence type="ECO:0000256" key="1">
    <source>
        <dbReference type="SAM" id="Phobius"/>
    </source>
</evidence>
<keyword evidence="1" id="KW-0472">Membrane</keyword>